<dbReference type="Proteomes" id="UP000789920">
    <property type="component" value="Unassembled WGS sequence"/>
</dbReference>
<proteinExistence type="predicted"/>
<reference evidence="1" key="1">
    <citation type="submission" date="2021-06" db="EMBL/GenBank/DDBJ databases">
        <authorList>
            <person name="Kallberg Y."/>
            <person name="Tangrot J."/>
            <person name="Rosling A."/>
        </authorList>
    </citation>
    <scope>NUCLEOTIDE SEQUENCE</scope>
    <source>
        <strain evidence="1">MA461A</strain>
    </source>
</reference>
<evidence type="ECO:0000313" key="1">
    <source>
        <dbReference type="EMBL" id="CAG8714350.1"/>
    </source>
</evidence>
<keyword evidence="2" id="KW-1185">Reference proteome</keyword>
<feature type="non-terminal residue" evidence="1">
    <location>
        <position position="1"/>
    </location>
</feature>
<sequence>KIKFLSDSQTPKQQTVHRKQLSITPPLKASVQPKEQSIIEDLEETSSSLKSSNVSTHSKRPSLVESSPDLIQSHSISQRSTSLNQSNNQGSLSSQATTQLFNENSGETLSSSKVESMSQRQPPLPQPMTEVPEKNPSIILKQQSLEITRPLQPKIESHRIHLSQQQRQSYDTFGKTKSKGLGITVPVESNNSKSQLLDANFYQHSPVPPPVDSDLSNYEMNTINKYGSPKQSPNIHELNPSENETLSLTPLSSSDTSKPSRFMTEQIPANSLETDVLSKKNISENQFTDSYKDDLFKDFDTVNNSVENSKTNIIGNTMLESEKSTNIENKPVYVRLEKENSQSSTKSFMSNNETSTQTQDNIYVSRERKEKRPIGARPLVQKQYVQTDIESSTMQNNIDIQNTTYINGANSPISDHIDSSEEIDEDRNTSPLQEDHSDFPTSSTFDINNIVSSKLMLDNALQEEQRVNLTPPNSDISNIVPSNLSDNEVSIPIPTPTTGSTYVSPENDNLDPQTSGDERDSYFKEAIQRDPSIVEFEQREQWFNNELDSTKKLGYNLDLNDAEKMTNELDFEQISKLLDPKSEKYKIMQSIYHMQQKLKKAKENIANQALIASQKISVAEQAHEAAIQEAAYYKSKIEGLVNSLDPKYRTSEVERTMKLEKQLTQVLKENIQLQNQYEEYYQKSINENSFQEPIKPHVNFEDNNYTMTKNLQNPISKKLADLRTRIISTETLLDENSLQLKQASSEITKYQQDAETSRMRFSQLHESLEQHYTIFEQINNAITTANERTNELENLLRKSKKEKTKLESKVAALKIDLEIKEEELSQETERVDKIEKLLENEQKEGKVLRSMLQE</sequence>
<accession>A0ACA9PLL9</accession>
<feature type="non-terminal residue" evidence="1">
    <location>
        <position position="854"/>
    </location>
</feature>
<protein>
    <submittedName>
        <fullName evidence="1">4244_t:CDS:1</fullName>
    </submittedName>
</protein>
<dbReference type="EMBL" id="CAJVQC010021637">
    <property type="protein sequence ID" value="CAG8714350.1"/>
    <property type="molecule type" value="Genomic_DNA"/>
</dbReference>
<evidence type="ECO:0000313" key="2">
    <source>
        <dbReference type="Proteomes" id="UP000789920"/>
    </source>
</evidence>
<comment type="caution">
    <text evidence="1">The sequence shown here is derived from an EMBL/GenBank/DDBJ whole genome shotgun (WGS) entry which is preliminary data.</text>
</comment>
<gene>
    <name evidence="1" type="ORF">RPERSI_LOCUS10774</name>
</gene>
<organism evidence="1 2">
    <name type="scientific">Racocetra persica</name>
    <dbReference type="NCBI Taxonomy" id="160502"/>
    <lineage>
        <taxon>Eukaryota</taxon>
        <taxon>Fungi</taxon>
        <taxon>Fungi incertae sedis</taxon>
        <taxon>Mucoromycota</taxon>
        <taxon>Glomeromycotina</taxon>
        <taxon>Glomeromycetes</taxon>
        <taxon>Diversisporales</taxon>
        <taxon>Gigasporaceae</taxon>
        <taxon>Racocetra</taxon>
    </lineage>
</organism>
<name>A0ACA9PLL9_9GLOM</name>